<keyword evidence="3" id="KW-1185">Reference proteome</keyword>
<organism evidence="2 3">
    <name type="scientific">Dorcoceras hygrometricum</name>
    <dbReference type="NCBI Taxonomy" id="472368"/>
    <lineage>
        <taxon>Eukaryota</taxon>
        <taxon>Viridiplantae</taxon>
        <taxon>Streptophyta</taxon>
        <taxon>Embryophyta</taxon>
        <taxon>Tracheophyta</taxon>
        <taxon>Spermatophyta</taxon>
        <taxon>Magnoliopsida</taxon>
        <taxon>eudicotyledons</taxon>
        <taxon>Gunneridae</taxon>
        <taxon>Pentapetalae</taxon>
        <taxon>asterids</taxon>
        <taxon>lamiids</taxon>
        <taxon>Lamiales</taxon>
        <taxon>Gesneriaceae</taxon>
        <taxon>Didymocarpoideae</taxon>
        <taxon>Trichosporeae</taxon>
        <taxon>Loxocarpinae</taxon>
        <taxon>Dorcoceras</taxon>
    </lineage>
</organism>
<sequence>MASSFYSNSQHVDFDSVLAMDDQGMVSMFQGLMASGLAGFLGCPAVIYEAALVDFFENTSVREGVIISTMAGLLVEISEEWFAESFELPVDGLGDLPEIPKDVIFDARSIVSLSGEPVSLSGRKNQIEIEFCLQCDIMAKAISVKAGSFNAITVEKFSLVTAVVCGVRMKWARILFSTLKKMMTLGSKQAKGFAVQISLLLENIPNLELGESSEFPASKILTAKTVHRYISINDKVGGEETADAPPMKKAPKKPAVSKKRPVAADAEEQVLKKKRTLKKRSVISHTTLEMVVVAQEAVPIQMVEASAGVPTVEQPVAEEGISADQPVEVGVEEVAAEIDASADRDKPADTNEERQWFDLTREELIAKWAAERIVTSPADTDEEIEAEKQVFKSVEAVESVIEVEEAAADKDFLVVDDPDTVINQVLDQLDSISADKDEKSGPRAETWFDRSLDEMFRNDEGAETIDVDTAGGDQQVQLSDEEPVEKSVDEFMVMMRQGVKEGDWYKAKLPTIHPEEKWKEPLLLKNPAKGRPHKEHYALICANIDLLVDLCAKVIDEVAQFFNSFSLKKLETINIEEMYKKEEQVLSWGETESPQVAIQRKLYILLKYREVLVRKFLDSWKNNFVPGQGSSAVDLRVIELLSDLHLFVLEELAKEARSHGLSWTRTCCSKIFEESPRDRGAVITRSNTNTRSSCWIRTMIRVNGTWVIEPCADKWVKIPRPIISCEVHRQCQYDDTLPSASEFFRMIKKRWGDICLEVVAFCSSRSLLPVGSVNFCRGLPMGEPVFRVAPRQSPFSAQAQQSLNVITTQLSELVAYISIGMVIKKGGSSSRGPQSQSQPPPSDVKIRDSGHVASLEELEEAAERTREADRRERERERQRRIRRLTVRVEIVDMLQVWKSWKRLRKELVRQIDGKEKEKDKEGSEG</sequence>
<feature type="compositionally biased region" description="Basic residues" evidence="1">
    <location>
        <begin position="249"/>
        <end position="261"/>
    </location>
</feature>
<dbReference type="AlphaFoldDB" id="A0A2Z7APB2"/>
<evidence type="ECO:0000313" key="2">
    <source>
        <dbReference type="EMBL" id="KZV23671.1"/>
    </source>
</evidence>
<evidence type="ECO:0000256" key="1">
    <source>
        <dbReference type="SAM" id="MobiDB-lite"/>
    </source>
</evidence>
<feature type="region of interest" description="Disordered" evidence="1">
    <location>
        <begin position="827"/>
        <end position="878"/>
    </location>
</feature>
<reference evidence="2 3" key="1">
    <citation type="journal article" date="2015" name="Proc. Natl. Acad. Sci. U.S.A.">
        <title>The resurrection genome of Boea hygrometrica: A blueprint for survival of dehydration.</title>
        <authorList>
            <person name="Xiao L."/>
            <person name="Yang G."/>
            <person name="Zhang L."/>
            <person name="Yang X."/>
            <person name="Zhao S."/>
            <person name="Ji Z."/>
            <person name="Zhou Q."/>
            <person name="Hu M."/>
            <person name="Wang Y."/>
            <person name="Chen M."/>
            <person name="Xu Y."/>
            <person name="Jin H."/>
            <person name="Xiao X."/>
            <person name="Hu G."/>
            <person name="Bao F."/>
            <person name="Hu Y."/>
            <person name="Wan P."/>
            <person name="Li L."/>
            <person name="Deng X."/>
            <person name="Kuang T."/>
            <person name="Xiang C."/>
            <person name="Zhu J.K."/>
            <person name="Oliver M.J."/>
            <person name="He Y."/>
        </authorList>
    </citation>
    <scope>NUCLEOTIDE SEQUENCE [LARGE SCALE GENOMIC DNA]</scope>
    <source>
        <strain evidence="3">cv. XS01</strain>
    </source>
</reference>
<gene>
    <name evidence="2" type="ORF">F511_32595</name>
</gene>
<proteinExistence type="predicted"/>
<evidence type="ECO:0000313" key="3">
    <source>
        <dbReference type="Proteomes" id="UP000250235"/>
    </source>
</evidence>
<feature type="compositionally biased region" description="Low complexity" evidence="1">
    <location>
        <begin position="827"/>
        <end position="837"/>
    </location>
</feature>
<dbReference type="EMBL" id="KV013402">
    <property type="protein sequence ID" value="KZV23671.1"/>
    <property type="molecule type" value="Genomic_DNA"/>
</dbReference>
<accession>A0A2Z7APB2</accession>
<name>A0A2Z7APB2_9LAMI</name>
<dbReference type="Proteomes" id="UP000250235">
    <property type="component" value="Unassembled WGS sequence"/>
</dbReference>
<protein>
    <recommendedName>
        <fullName evidence="4">Dystroglycan-like</fullName>
    </recommendedName>
</protein>
<feature type="compositionally biased region" description="Basic and acidic residues" evidence="1">
    <location>
        <begin position="861"/>
        <end position="877"/>
    </location>
</feature>
<evidence type="ECO:0008006" key="4">
    <source>
        <dbReference type="Google" id="ProtNLM"/>
    </source>
</evidence>
<feature type="region of interest" description="Disordered" evidence="1">
    <location>
        <begin position="237"/>
        <end position="266"/>
    </location>
</feature>